<dbReference type="InterPro" id="IPR036047">
    <property type="entry name" value="F-box-like_dom_sf"/>
</dbReference>
<dbReference type="GO" id="GO:2000762">
    <property type="term" value="P:regulation of phenylpropanoid metabolic process"/>
    <property type="evidence" value="ECO:0007669"/>
    <property type="project" value="InterPro"/>
</dbReference>
<evidence type="ECO:0000259" key="1">
    <source>
        <dbReference type="PROSITE" id="PS50181"/>
    </source>
</evidence>
<dbReference type="Gene3D" id="2.120.10.80">
    <property type="entry name" value="Kelch-type beta propeller"/>
    <property type="match status" value="1"/>
</dbReference>
<dbReference type="SUPFAM" id="SSF81383">
    <property type="entry name" value="F-box domain"/>
    <property type="match status" value="1"/>
</dbReference>
<evidence type="ECO:0000313" key="2">
    <source>
        <dbReference type="EMBL" id="KAB1218602.1"/>
    </source>
</evidence>
<dbReference type="InterPro" id="IPR015915">
    <property type="entry name" value="Kelch-typ_b-propeller"/>
</dbReference>
<dbReference type="Proteomes" id="UP000516437">
    <property type="component" value="Chromosome 3"/>
</dbReference>
<dbReference type="SMART" id="SM00612">
    <property type="entry name" value="Kelch"/>
    <property type="match status" value="2"/>
</dbReference>
<dbReference type="PANTHER" id="PTHR46407:SF3">
    <property type="entry name" value="OS02G0208700 PROTEIN"/>
    <property type="match status" value="1"/>
</dbReference>
<keyword evidence="3" id="KW-1185">Reference proteome</keyword>
<gene>
    <name evidence="2" type="ORF">CJ030_MR3G026482</name>
</gene>
<dbReference type="EMBL" id="RXIC02000021">
    <property type="protein sequence ID" value="KAB1218602.1"/>
    <property type="molecule type" value="Genomic_DNA"/>
</dbReference>
<evidence type="ECO:0000313" key="3">
    <source>
        <dbReference type="Proteomes" id="UP000516437"/>
    </source>
</evidence>
<dbReference type="OrthoDB" id="191037at2759"/>
<comment type="caution">
    <text evidence="2">The sequence shown here is derived from an EMBL/GenBank/DDBJ whole genome shotgun (WGS) entry which is preliminary data.</text>
</comment>
<feature type="domain" description="F-box" evidence="1">
    <location>
        <begin position="1"/>
        <end position="46"/>
    </location>
</feature>
<dbReference type="GO" id="GO:0080037">
    <property type="term" value="P:negative regulation of cytokinin-activated signaling pathway"/>
    <property type="evidence" value="ECO:0007669"/>
    <property type="project" value="InterPro"/>
</dbReference>
<dbReference type="SUPFAM" id="SSF117281">
    <property type="entry name" value="Kelch motif"/>
    <property type="match status" value="1"/>
</dbReference>
<dbReference type="Pfam" id="PF00646">
    <property type="entry name" value="F-box"/>
    <property type="match status" value="1"/>
</dbReference>
<protein>
    <recommendedName>
        <fullName evidence="1">F-box domain-containing protein</fullName>
    </recommendedName>
</protein>
<name>A0A6A1W058_9ROSI</name>
<dbReference type="Gene3D" id="1.20.1280.50">
    <property type="match status" value="1"/>
</dbReference>
<dbReference type="InterPro" id="IPR001810">
    <property type="entry name" value="F-box_dom"/>
</dbReference>
<organism evidence="2 3">
    <name type="scientific">Morella rubra</name>
    <name type="common">Chinese bayberry</name>
    <dbReference type="NCBI Taxonomy" id="262757"/>
    <lineage>
        <taxon>Eukaryota</taxon>
        <taxon>Viridiplantae</taxon>
        <taxon>Streptophyta</taxon>
        <taxon>Embryophyta</taxon>
        <taxon>Tracheophyta</taxon>
        <taxon>Spermatophyta</taxon>
        <taxon>Magnoliopsida</taxon>
        <taxon>eudicotyledons</taxon>
        <taxon>Gunneridae</taxon>
        <taxon>Pentapetalae</taxon>
        <taxon>rosids</taxon>
        <taxon>fabids</taxon>
        <taxon>Fagales</taxon>
        <taxon>Myricaceae</taxon>
        <taxon>Morella</taxon>
    </lineage>
</organism>
<proteinExistence type="predicted"/>
<dbReference type="AlphaFoldDB" id="A0A6A1W058"/>
<dbReference type="PROSITE" id="PS50181">
    <property type="entry name" value="FBOX"/>
    <property type="match status" value="1"/>
</dbReference>
<dbReference type="InterPro" id="IPR044595">
    <property type="entry name" value="KMD1-4"/>
</dbReference>
<accession>A0A6A1W058</accession>
<dbReference type="InterPro" id="IPR006652">
    <property type="entry name" value="Kelch_1"/>
</dbReference>
<dbReference type="PANTHER" id="PTHR46407">
    <property type="entry name" value="OS02G0208700 PROTEIN"/>
    <property type="match status" value="1"/>
</dbReference>
<dbReference type="Pfam" id="PF01344">
    <property type="entry name" value="Kelch_1"/>
    <property type="match status" value="2"/>
</dbReference>
<sequence length="352" mass="38745">MELVSDLPDDVIRDFLSRVPYDDLPSIASVCKGWMAEVQLPEFHRLRKETGHAQKLIVMAQVRVQPNRSGLENFSELQLTIFEPDSGVLRELPLAPGIFSKLTMFCLLAGVGSDLVAMGGIDPVTGKVSNSVFVYDFVSATWRRGVDMPGGPRSFFGCASEPDRRMVYVAGGHDGDKMALKSAMAYDLAKDEWVMLPDMARERDECKAIFHAGKFHVIGGYCTEMQGRFERSAEAFDVAARQWGQVEEDFLYAGVCPRTCVGADDGAVYMCKRGNVVALTGAKGQVVAKLPDELCNIAHTATWRDKLLVIGAAGFGRPHVGYMLDLRGYSWTKLETPKKYSGHVQAGGYLEI</sequence>
<reference evidence="2 3" key="1">
    <citation type="journal article" date="2019" name="Plant Biotechnol. J.">
        <title>The red bayberry genome and genetic basis of sex determination.</title>
        <authorList>
            <person name="Jia H.M."/>
            <person name="Jia H.J."/>
            <person name="Cai Q.L."/>
            <person name="Wang Y."/>
            <person name="Zhao H.B."/>
            <person name="Yang W.F."/>
            <person name="Wang G.Y."/>
            <person name="Li Y.H."/>
            <person name="Zhan D.L."/>
            <person name="Shen Y.T."/>
            <person name="Niu Q.F."/>
            <person name="Chang L."/>
            <person name="Qiu J."/>
            <person name="Zhao L."/>
            <person name="Xie H.B."/>
            <person name="Fu W.Y."/>
            <person name="Jin J."/>
            <person name="Li X.W."/>
            <person name="Jiao Y."/>
            <person name="Zhou C.C."/>
            <person name="Tu T."/>
            <person name="Chai C.Y."/>
            <person name="Gao J.L."/>
            <person name="Fan L.J."/>
            <person name="van de Weg E."/>
            <person name="Wang J.Y."/>
            <person name="Gao Z.S."/>
        </authorList>
    </citation>
    <scope>NUCLEOTIDE SEQUENCE [LARGE SCALE GENOMIC DNA]</scope>
    <source>
        <tissue evidence="2">Leaves</tissue>
    </source>
</reference>